<dbReference type="Proteomes" id="UP000770785">
    <property type="component" value="Unassembled WGS sequence"/>
</dbReference>
<dbReference type="Pfam" id="PF11297">
    <property type="entry name" value="DUF3098"/>
    <property type="match status" value="1"/>
</dbReference>
<proteinExistence type="predicted"/>
<keyword evidence="1" id="KW-0472">Membrane</keyword>
<evidence type="ECO:0000256" key="1">
    <source>
        <dbReference type="SAM" id="Phobius"/>
    </source>
</evidence>
<sequence length="114" mass="12410">MAKGKKKDKQKLADPGAPIRIEPTRVAKPKVTFKEPRSSTPQVARAMTFGPDTYKWMGIGFALVMVGLFLMAGSRGDNFTEFNPEDIYSPVKITLAPAVILAGLGVVIYAILKK</sequence>
<accession>A0ABX0XCK9</accession>
<dbReference type="InterPro" id="IPR021448">
    <property type="entry name" value="DUF3098"/>
</dbReference>
<evidence type="ECO:0000313" key="3">
    <source>
        <dbReference type="Proteomes" id="UP000770785"/>
    </source>
</evidence>
<feature type="transmembrane region" description="Helical" evidence="1">
    <location>
        <begin position="93"/>
        <end position="112"/>
    </location>
</feature>
<evidence type="ECO:0008006" key="4">
    <source>
        <dbReference type="Google" id="ProtNLM"/>
    </source>
</evidence>
<gene>
    <name evidence="2" type="ORF">GGR27_002021</name>
</gene>
<dbReference type="EMBL" id="JAATJH010000002">
    <property type="protein sequence ID" value="NJC26522.1"/>
    <property type="molecule type" value="Genomic_DNA"/>
</dbReference>
<feature type="transmembrane region" description="Helical" evidence="1">
    <location>
        <begin position="54"/>
        <end position="73"/>
    </location>
</feature>
<evidence type="ECO:0000313" key="2">
    <source>
        <dbReference type="EMBL" id="NJC26522.1"/>
    </source>
</evidence>
<comment type="caution">
    <text evidence="2">The sequence shown here is derived from an EMBL/GenBank/DDBJ whole genome shotgun (WGS) entry which is preliminary data.</text>
</comment>
<keyword evidence="1" id="KW-1133">Transmembrane helix</keyword>
<reference evidence="2 3" key="1">
    <citation type="submission" date="2020-03" db="EMBL/GenBank/DDBJ databases">
        <title>Genomic Encyclopedia of Type Strains, Phase IV (KMG-IV): sequencing the most valuable type-strain genomes for metagenomic binning, comparative biology and taxonomic classification.</title>
        <authorList>
            <person name="Goeker M."/>
        </authorList>
    </citation>
    <scope>NUCLEOTIDE SEQUENCE [LARGE SCALE GENOMIC DNA]</scope>
    <source>
        <strain evidence="2 3">DSM 105096</strain>
    </source>
</reference>
<dbReference type="RefSeq" id="WP_168037256.1">
    <property type="nucleotide sequence ID" value="NZ_JAATJH010000002.1"/>
</dbReference>
<organism evidence="2 3">
    <name type="scientific">Neolewinella antarctica</name>
    <dbReference type="NCBI Taxonomy" id="442734"/>
    <lineage>
        <taxon>Bacteria</taxon>
        <taxon>Pseudomonadati</taxon>
        <taxon>Bacteroidota</taxon>
        <taxon>Saprospiria</taxon>
        <taxon>Saprospirales</taxon>
        <taxon>Lewinellaceae</taxon>
        <taxon>Neolewinella</taxon>
    </lineage>
</organism>
<keyword evidence="3" id="KW-1185">Reference proteome</keyword>
<name>A0ABX0XCK9_9BACT</name>
<keyword evidence="1" id="KW-0812">Transmembrane</keyword>
<protein>
    <recommendedName>
        <fullName evidence="4">DUF3098 domain-containing protein</fullName>
    </recommendedName>
</protein>